<dbReference type="SUPFAM" id="SSF51556">
    <property type="entry name" value="Metallo-dependent hydrolases"/>
    <property type="match status" value="1"/>
</dbReference>
<protein>
    <submittedName>
        <fullName evidence="2">Imidazolonepropionase</fullName>
    </submittedName>
</protein>
<dbReference type="InterPro" id="IPR011059">
    <property type="entry name" value="Metal-dep_hydrolase_composite"/>
</dbReference>
<dbReference type="InterPro" id="IPR051781">
    <property type="entry name" value="Metallo-dep_Hydrolase"/>
</dbReference>
<dbReference type="InterPro" id="IPR006680">
    <property type="entry name" value="Amidohydro-rel"/>
</dbReference>
<dbReference type="CDD" id="cd01309">
    <property type="entry name" value="Met_dep_hydrolase_C"/>
    <property type="match status" value="1"/>
</dbReference>
<dbReference type="SUPFAM" id="SSF51338">
    <property type="entry name" value="Composite domain of metallo-dependent hydrolases"/>
    <property type="match status" value="1"/>
</dbReference>
<feature type="domain" description="Amidohydrolase-related" evidence="1">
    <location>
        <begin position="232"/>
        <end position="373"/>
    </location>
</feature>
<dbReference type="GO" id="GO:0016810">
    <property type="term" value="F:hydrolase activity, acting on carbon-nitrogen (but not peptide) bonds"/>
    <property type="evidence" value="ECO:0007669"/>
    <property type="project" value="InterPro"/>
</dbReference>
<accession>A0A0W8E505</accession>
<dbReference type="AlphaFoldDB" id="A0A0W8E505"/>
<comment type="caution">
    <text evidence="2">The sequence shown here is derived from an EMBL/GenBank/DDBJ whole genome shotgun (WGS) entry which is preliminary data.</text>
</comment>
<reference evidence="2" key="1">
    <citation type="journal article" date="2015" name="Proc. Natl. Acad. Sci. U.S.A.">
        <title>Networks of energetic and metabolic interactions define dynamics in microbial communities.</title>
        <authorList>
            <person name="Embree M."/>
            <person name="Liu J.K."/>
            <person name="Al-Bassam M.M."/>
            <person name="Zengler K."/>
        </authorList>
    </citation>
    <scope>NUCLEOTIDE SEQUENCE</scope>
</reference>
<dbReference type="PANTHER" id="PTHR43135:SF3">
    <property type="entry name" value="ALPHA-D-RIBOSE 1-METHYLPHOSPHONATE 5-TRIPHOSPHATE DIPHOSPHATASE"/>
    <property type="match status" value="1"/>
</dbReference>
<dbReference type="Gene3D" id="3.20.20.140">
    <property type="entry name" value="Metal-dependent hydrolases"/>
    <property type="match status" value="1"/>
</dbReference>
<dbReference type="PANTHER" id="PTHR43135">
    <property type="entry name" value="ALPHA-D-RIBOSE 1-METHYLPHOSPHONATE 5-TRIPHOSPHATE DIPHOSPHATASE"/>
    <property type="match status" value="1"/>
</dbReference>
<dbReference type="InterPro" id="IPR032466">
    <property type="entry name" value="Metal_Hydrolase"/>
</dbReference>
<dbReference type="EMBL" id="LNQE01001870">
    <property type="protein sequence ID" value="KUG03711.1"/>
    <property type="molecule type" value="Genomic_DNA"/>
</dbReference>
<sequence length="378" mass="41790">MLAIKGARVLTMDKPGLLENATVILDGELIIEVGENLVIPDDCEVYNAEGKYVAPGFIDSHTHIGLEEEIYRIEGSDVNEIADPIAPQLRALDGINWWDLAFADALRGGVTRSLCMPGSANIIGGQAVFLKHLASGPEDMVYRNPWGLKAALGENPKRVYAEQKKSPITRMANASLLREALYTAAKNIDKEDMKASDLYQQEPLQKVLKKEMPLLIHVHRADDIMTALRIKDEFDIDIIIQHGTEAVKVAEELLKRNVPVFLGPLLINRAKVELKEVSFKTALLLAERGVKFSLITDHPVVPIEHLRVCAAIAVREGLDEAAALKAITSWPSEILNVSQELGSISRGKRADMVIYSGHPLEFRSRVEMVIVDGLTWRG</sequence>
<proteinExistence type="predicted"/>
<evidence type="ECO:0000313" key="2">
    <source>
        <dbReference type="EMBL" id="KUG03711.1"/>
    </source>
</evidence>
<name>A0A0W8E505_9ZZZZ</name>
<dbReference type="Pfam" id="PF01979">
    <property type="entry name" value="Amidohydro_1"/>
    <property type="match status" value="1"/>
</dbReference>
<evidence type="ECO:0000259" key="1">
    <source>
        <dbReference type="Pfam" id="PF01979"/>
    </source>
</evidence>
<gene>
    <name evidence="2" type="ORF">ASZ90_018854</name>
</gene>
<organism evidence="2">
    <name type="scientific">hydrocarbon metagenome</name>
    <dbReference type="NCBI Taxonomy" id="938273"/>
    <lineage>
        <taxon>unclassified sequences</taxon>
        <taxon>metagenomes</taxon>
        <taxon>ecological metagenomes</taxon>
    </lineage>
</organism>